<dbReference type="InterPro" id="IPR013846">
    <property type="entry name" value="mRNA_cap_enzyme_C"/>
</dbReference>
<dbReference type="OrthoDB" id="200924at2759"/>
<dbReference type="GO" id="GO:0006370">
    <property type="term" value="P:7-methylguanosine mRNA capping"/>
    <property type="evidence" value="ECO:0007669"/>
    <property type="project" value="UniProtKB-KW"/>
</dbReference>
<dbReference type="Gene3D" id="3.30.470.30">
    <property type="entry name" value="DNA ligase/mRNA capping enzyme"/>
    <property type="match status" value="1"/>
</dbReference>
<dbReference type="GO" id="GO:0005634">
    <property type="term" value="C:nucleus"/>
    <property type="evidence" value="ECO:0007669"/>
    <property type="project" value="UniProtKB-SubCell"/>
</dbReference>
<dbReference type="InterPro" id="IPR001339">
    <property type="entry name" value="mRNA_cap_enzyme_adenylation"/>
</dbReference>
<keyword evidence="15" id="KW-1185">Reference proteome</keyword>
<dbReference type="GeneID" id="43581881"/>
<keyword evidence="9" id="KW-0539">Nucleus</keyword>
<protein>
    <recommendedName>
        <fullName evidence="2">mRNA guanylyltransferase</fullName>
        <ecNumber evidence="2">2.7.7.50</ecNumber>
    </recommendedName>
</protein>
<dbReference type="PANTHER" id="PTHR10367">
    <property type="entry name" value="MRNA-CAPPING ENZYME"/>
    <property type="match status" value="1"/>
</dbReference>
<evidence type="ECO:0000256" key="8">
    <source>
        <dbReference type="ARBA" id="ARBA00023134"/>
    </source>
</evidence>
<dbReference type="PANTHER" id="PTHR10367:SF17">
    <property type="entry name" value="MRNA-CAPPING ENZYME"/>
    <property type="match status" value="1"/>
</dbReference>
<keyword evidence="6" id="KW-0547">Nucleotide-binding</keyword>
<proteinExistence type="predicted"/>
<sequence length="301" mass="35518">MILFLFQITRANEFFKVSNITFGSHENLIDGEIIIDKEGQTKYFAFDCMAQEGKVIHLTKIYEKYMEHKINFNKSTAPFKFYFKEMTPSYKMEMVLKHIGSKDFKHVSDGLIFTAVNAPYTIGTDKNILKWKPPHLNTVDFVLDLEFQQVNDEKKKFKYKDYDSKPRGHLFIGSGANNIKEVGILSFSKDEWENLKFLKEPLIDRIIECSCENKQWRFLRMREDKETPNHISVYNSVLESIFDNITAQKLLTIVPTIAYNWKQVRHHFDNVFQQMKPKKRSGEPLDSFESKAIRQKIEDRN</sequence>
<organism evidence="14 15">
    <name type="scientific">Magnusiomyces paraingens</name>
    <dbReference type="NCBI Taxonomy" id="2606893"/>
    <lineage>
        <taxon>Eukaryota</taxon>
        <taxon>Fungi</taxon>
        <taxon>Dikarya</taxon>
        <taxon>Ascomycota</taxon>
        <taxon>Saccharomycotina</taxon>
        <taxon>Dipodascomycetes</taxon>
        <taxon>Dipodascales</taxon>
        <taxon>Dipodascaceae</taxon>
        <taxon>Magnusiomyces</taxon>
    </lineage>
</organism>
<evidence type="ECO:0000313" key="14">
    <source>
        <dbReference type="EMBL" id="VVT51337.1"/>
    </source>
</evidence>
<dbReference type="AlphaFoldDB" id="A0A5E8BLG0"/>
<feature type="domain" description="mRNA capping enzyme adenylation" evidence="12">
    <location>
        <begin position="6"/>
        <end position="132"/>
    </location>
</feature>
<evidence type="ECO:0000256" key="7">
    <source>
        <dbReference type="ARBA" id="ARBA00023042"/>
    </source>
</evidence>
<keyword evidence="3" id="KW-0507">mRNA processing</keyword>
<evidence type="ECO:0000313" key="15">
    <source>
        <dbReference type="Proteomes" id="UP000398389"/>
    </source>
</evidence>
<dbReference type="InterPro" id="IPR012340">
    <property type="entry name" value="NA-bd_OB-fold"/>
</dbReference>
<dbReference type="SUPFAM" id="SSF56091">
    <property type="entry name" value="DNA ligase/mRNA capping enzyme, catalytic domain"/>
    <property type="match status" value="1"/>
</dbReference>
<reference evidence="14 15" key="1">
    <citation type="submission" date="2019-09" db="EMBL/GenBank/DDBJ databases">
        <authorList>
            <person name="Brejova B."/>
        </authorList>
    </citation>
    <scope>NUCLEOTIDE SEQUENCE [LARGE SCALE GENOMIC DNA]</scope>
</reference>
<dbReference type="GO" id="GO:0005525">
    <property type="term" value="F:GTP binding"/>
    <property type="evidence" value="ECO:0007669"/>
    <property type="project" value="UniProtKB-KW"/>
</dbReference>
<dbReference type="Proteomes" id="UP000398389">
    <property type="component" value="Unassembled WGS sequence"/>
</dbReference>
<evidence type="ECO:0000256" key="1">
    <source>
        <dbReference type="ARBA" id="ARBA00004123"/>
    </source>
</evidence>
<dbReference type="GO" id="GO:0005524">
    <property type="term" value="F:ATP binding"/>
    <property type="evidence" value="ECO:0007669"/>
    <property type="project" value="InterPro"/>
</dbReference>
<dbReference type="Pfam" id="PF01331">
    <property type="entry name" value="mRNA_cap_enzyme"/>
    <property type="match status" value="1"/>
</dbReference>
<evidence type="ECO:0000256" key="2">
    <source>
        <dbReference type="ARBA" id="ARBA00012475"/>
    </source>
</evidence>
<dbReference type="Gene3D" id="2.40.50.140">
    <property type="entry name" value="Nucleic acid-binding proteins"/>
    <property type="match status" value="1"/>
</dbReference>
<feature type="region of interest" description="Disordered" evidence="11">
    <location>
        <begin position="277"/>
        <end position="301"/>
    </location>
</feature>
<evidence type="ECO:0000256" key="11">
    <source>
        <dbReference type="SAM" id="MobiDB-lite"/>
    </source>
</evidence>
<evidence type="ECO:0000259" key="12">
    <source>
        <dbReference type="Pfam" id="PF01331"/>
    </source>
</evidence>
<evidence type="ECO:0000259" key="13">
    <source>
        <dbReference type="Pfam" id="PF03919"/>
    </source>
</evidence>
<gene>
    <name evidence="14" type="ORF">SAPINGB_P003063</name>
</gene>
<evidence type="ECO:0000256" key="3">
    <source>
        <dbReference type="ARBA" id="ARBA00022664"/>
    </source>
</evidence>
<keyword evidence="4" id="KW-0808">Transferase</keyword>
<keyword evidence="7" id="KW-0506">mRNA capping</keyword>
<evidence type="ECO:0000256" key="6">
    <source>
        <dbReference type="ARBA" id="ARBA00022741"/>
    </source>
</evidence>
<evidence type="ECO:0000256" key="10">
    <source>
        <dbReference type="ARBA" id="ARBA00044624"/>
    </source>
</evidence>
<dbReference type="EC" id="2.7.7.50" evidence="2"/>
<accession>A0A5E8BLG0</accession>
<comment type="subcellular location">
    <subcellularLocation>
        <location evidence="1">Nucleus</location>
    </subcellularLocation>
</comment>
<feature type="compositionally biased region" description="Basic and acidic residues" evidence="11">
    <location>
        <begin position="280"/>
        <end position="301"/>
    </location>
</feature>
<comment type="catalytic activity">
    <reaction evidence="10">
        <text>a 5'-end diphospho-ribonucleoside in mRNA + GTP + H(+) = a 5'-end (5'-triphosphoguanosine)-ribonucleoside in mRNA + diphosphate</text>
        <dbReference type="Rhea" id="RHEA:67012"/>
        <dbReference type="Rhea" id="RHEA-COMP:17165"/>
        <dbReference type="Rhea" id="RHEA-COMP:17166"/>
        <dbReference type="ChEBI" id="CHEBI:15378"/>
        <dbReference type="ChEBI" id="CHEBI:33019"/>
        <dbReference type="ChEBI" id="CHEBI:37565"/>
        <dbReference type="ChEBI" id="CHEBI:167616"/>
        <dbReference type="ChEBI" id="CHEBI:167617"/>
        <dbReference type="EC" id="2.7.7.50"/>
    </reaction>
    <physiologicalReaction direction="left-to-right" evidence="10">
        <dbReference type="Rhea" id="RHEA:67013"/>
    </physiologicalReaction>
</comment>
<dbReference type="EMBL" id="CABVLU010000002">
    <property type="protein sequence ID" value="VVT51337.1"/>
    <property type="molecule type" value="Genomic_DNA"/>
</dbReference>
<keyword evidence="5" id="KW-0548">Nucleotidyltransferase</keyword>
<evidence type="ECO:0000256" key="4">
    <source>
        <dbReference type="ARBA" id="ARBA00022679"/>
    </source>
</evidence>
<keyword evidence="8" id="KW-0342">GTP-binding</keyword>
<evidence type="ECO:0000256" key="9">
    <source>
        <dbReference type="ARBA" id="ARBA00023242"/>
    </source>
</evidence>
<feature type="domain" description="mRNA capping enzyme C-terminal" evidence="13">
    <location>
        <begin position="136"/>
        <end position="251"/>
    </location>
</feature>
<name>A0A5E8BLG0_9ASCO</name>
<dbReference type="GO" id="GO:0004484">
    <property type="term" value="F:mRNA guanylyltransferase activity"/>
    <property type="evidence" value="ECO:0007669"/>
    <property type="project" value="UniProtKB-EC"/>
</dbReference>
<evidence type="ECO:0000256" key="5">
    <source>
        <dbReference type="ARBA" id="ARBA00022695"/>
    </source>
</evidence>
<dbReference type="InterPro" id="IPR051029">
    <property type="entry name" value="mRNA_Capping_Enz/RNA_Phosphat"/>
</dbReference>
<dbReference type="RefSeq" id="XP_031853672.1">
    <property type="nucleotide sequence ID" value="XM_031997781.1"/>
</dbReference>
<dbReference type="SUPFAM" id="SSF50249">
    <property type="entry name" value="Nucleic acid-binding proteins"/>
    <property type="match status" value="1"/>
</dbReference>
<dbReference type="Pfam" id="PF03919">
    <property type="entry name" value="mRNA_cap_C"/>
    <property type="match status" value="1"/>
</dbReference>